<dbReference type="PROSITE" id="PS50112">
    <property type="entry name" value="PAS"/>
    <property type="match status" value="1"/>
</dbReference>
<dbReference type="InterPro" id="IPR035965">
    <property type="entry name" value="PAS-like_dom_sf"/>
</dbReference>
<evidence type="ECO:0000313" key="8">
    <source>
        <dbReference type="EMBL" id="EKV32096.1"/>
    </source>
</evidence>
<feature type="domain" description="Histidine kinase" evidence="6">
    <location>
        <begin position="284"/>
        <end position="503"/>
    </location>
</feature>
<dbReference type="eggNOG" id="COG4251">
    <property type="taxonomic scope" value="Bacteria"/>
</dbReference>
<organism evidence="8 9">
    <name type="scientific">Caenispirillum salinarum AK4</name>
    <dbReference type="NCBI Taxonomy" id="1238182"/>
    <lineage>
        <taxon>Bacteria</taxon>
        <taxon>Pseudomonadati</taxon>
        <taxon>Pseudomonadota</taxon>
        <taxon>Alphaproteobacteria</taxon>
        <taxon>Rhodospirillales</taxon>
        <taxon>Novispirillaceae</taxon>
        <taxon>Caenispirillum</taxon>
    </lineage>
</organism>
<keyword evidence="4" id="KW-0808">Transferase</keyword>
<dbReference type="SUPFAM" id="SSF47384">
    <property type="entry name" value="Homodimeric domain of signal transducing histidine kinase"/>
    <property type="match status" value="1"/>
</dbReference>
<dbReference type="STRING" id="1238182.C882_3160"/>
<evidence type="ECO:0000256" key="3">
    <source>
        <dbReference type="ARBA" id="ARBA00022553"/>
    </source>
</evidence>
<keyword evidence="5" id="KW-0418">Kinase</keyword>
<dbReference type="CDD" id="cd00082">
    <property type="entry name" value="HisKA"/>
    <property type="match status" value="1"/>
</dbReference>
<evidence type="ECO:0000259" key="7">
    <source>
        <dbReference type="PROSITE" id="PS50112"/>
    </source>
</evidence>
<evidence type="ECO:0000256" key="5">
    <source>
        <dbReference type="ARBA" id="ARBA00022777"/>
    </source>
</evidence>
<dbReference type="EMBL" id="ANHY01000004">
    <property type="protein sequence ID" value="EKV32096.1"/>
    <property type="molecule type" value="Genomic_DNA"/>
</dbReference>
<protein>
    <recommendedName>
        <fullName evidence="2">histidine kinase</fullName>
        <ecNumber evidence="2">2.7.13.3</ecNumber>
    </recommendedName>
</protein>
<evidence type="ECO:0000256" key="2">
    <source>
        <dbReference type="ARBA" id="ARBA00012438"/>
    </source>
</evidence>
<dbReference type="SMART" id="SM00387">
    <property type="entry name" value="HATPase_c"/>
    <property type="match status" value="1"/>
</dbReference>
<dbReference type="InterPro" id="IPR013656">
    <property type="entry name" value="PAS_4"/>
</dbReference>
<evidence type="ECO:0000313" key="9">
    <source>
        <dbReference type="Proteomes" id="UP000009881"/>
    </source>
</evidence>
<dbReference type="InterPro" id="IPR052162">
    <property type="entry name" value="Sensor_kinase/Photoreceptor"/>
</dbReference>
<dbReference type="Proteomes" id="UP000009881">
    <property type="component" value="Unassembled WGS sequence"/>
</dbReference>
<keyword evidence="9" id="KW-1185">Reference proteome</keyword>
<dbReference type="InterPro" id="IPR000014">
    <property type="entry name" value="PAS"/>
</dbReference>
<dbReference type="PANTHER" id="PTHR43304:SF1">
    <property type="entry name" value="PAC DOMAIN-CONTAINING PROTEIN"/>
    <property type="match status" value="1"/>
</dbReference>
<keyword evidence="3" id="KW-0597">Phosphoprotein</keyword>
<accession>K9HV15</accession>
<dbReference type="Gene3D" id="1.10.287.130">
    <property type="match status" value="1"/>
</dbReference>
<dbReference type="CDD" id="cd00130">
    <property type="entry name" value="PAS"/>
    <property type="match status" value="2"/>
</dbReference>
<dbReference type="Pfam" id="PF00512">
    <property type="entry name" value="HisKA"/>
    <property type="match status" value="1"/>
</dbReference>
<dbReference type="SMART" id="SM00091">
    <property type="entry name" value="PAS"/>
    <property type="match status" value="2"/>
</dbReference>
<dbReference type="OrthoDB" id="7313492at2"/>
<sequence>MTMWGRQTDLEARQRLYDLGRLVSDWIWETDPAGRFTVVSQRSLDILAVLPEELAGRSFADFAEDPETVMGWLAEQRPFRDRPCILRRRGGRLRHGRLSALPWYDPATGAYRGMRGTCRDVTEEVLAHQALSDQLAFQQSLLDAIPTPIFYRGANGKYGLVNRAFADMVGRPVGAVLGASLFDLFPTAVAQRLFMAASLPPSAGEGVRQHVDRLPWVAAGDAGADDERDVVITLAPARAPGDTAAGLVGVITDITDRRSVEADLQRTVAALEASGREMEQFLHVASHDLQEPTRTVVSFCQLLARSLGEAATPAQADYIDHAVDGAHRMRAVVEDLGSYARAGVRPAAPAVVDCAPLVGAVLQGLRGQAEAVDASVEVGALPTVCADRAQLAELFRNLLDNALKFAARDRATVITVDCVPPGADDPPGHRRFRLADNGIGIPPDQREQVFALFRRLHGHHAYPGTGAGLAVCRRIVERHGGRIWIDPHTTRGTAVLFTLPEADPARVTCDVDAPAWGG</sequence>
<name>K9HV15_9PROT</name>
<evidence type="ECO:0000256" key="4">
    <source>
        <dbReference type="ARBA" id="ARBA00022679"/>
    </source>
</evidence>
<evidence type="ECO:0000256" key="1">
    <source>
        <dbReference type="ARBA" id="ARBA00000085"/>
    </source>
</evidence>
<gene>
    <name evidence="8" type="ORF">C882_3160</name>
</gene>
<dbReference type="Gene3D" id="3.30.450.20">
    <property type="entry name" value="PAS domain"/>
    <property type="match status" value="2"/>
</dbReference>
<reference evidence="8 9" key="1">
    <citation type="journal article" date="2013" name="Genome Announc.">
        <title>Draft Genome Sequence of an Alphaproteobacterium, Caenispirillum salinarum AK4(T), Isolated from a Solar Saltern.</title>
        <authorList>
            <person name="Khatri I."/>
            <person name="Singh A."/>
            <person name="Korpole S."/>
            <person name="Pinnaka A.K."/>
            <person name="Subramanian S."/>
        </authorList>
    </citation>
    <scope>NUCLEOTIDE SEQUENCE [LARGE SCALE GENOMIC DNA]</scope>
    <source>
        <strain evidence="8 9">AK4</strain>
    </source>
</reference>
<dbReference type="RefSeq" id="WP_009539357.1">
    <property type="nucleotide sequence ID" value="NZ_ANHY01000004.1"/>
</dbReference>
<feature type="domain" description="PAS" evidence="7">
    <location>
        <begin position="134"/>
        <end position="185"/>
    </location>
</feature>
<dbReference type="AlphaFoldDB" id="K9HV15"/>
<dbReference type="PANTHER" id="PTHR43304">
    <property type="entry name" value="PHYTOCHROME-LIKE PROTEIN CPH1"/>
    <property type="match status" value="1"/>
</dbReference>
<dbReference type="SMART" id="SM00086">
    <property type="entry name" value="PAC"/>
    <property type="match status" value="2"/>
</dbReference>
<dbReference type="InterPro" id="IPR003594">
    <property type="entry name" value="HATPase_dom"/>
</dbReference>
<dbReference type="InterPro" id="IPR001610">
    <property type="entry name" value="PAC"/>
</dbReference>
<dbReference type="InterPro" id="IPR004358">
    <property type="entry name" value="Sig_transdc_His_kin-like_C"/>
</dbReference>
<dbReference type="Pfam" id="PF08448">
    <property type="entry name" value="PAS_4"/>
    <property type="match status" value="2"/>
</dbReference>
<dbReference type="InterPro" id="IPR036890">
    <property type="entry name" value="HATPase_C_sf"/>
</dbReference>
<comment type="catalytic activity">
    <reaction evidence="1">
        <text>ATP + protein L-histidine = ADP + protein N-phospho-L-histidine.</text>
        <dbReference type="EC" id="2.7.13.3"/>
    </reaction>
</comment>
<dbReference type="Pfam" id="PF02518">
    <property type="entry name" value="HATPase_c"/>
    <property type="match status" value="1"/>
</dbReference>
<proteinExistence type="predicted"/>
<dbReference type="PRINTS" id="PR00344">
    <property type="entry name" value="BCTRLSENSOR"/>
</dbReference>
<dbReference type="PROSITE" id="PS50109">
    <property type="entry name" value="HIS_KIN"/>
    <property type="match status" value="1"/>
</dbReference>
<dbReference type="SUPFAM" id="SSF55785">
    <property type="entry name" value="PYP-like sensor domain (PAS domain)"/>
    <property type="match status" value="2"/>
</dbReference>
<dbReference type="Gene3D" id="3.30.565.10">
    <property type="entry name" value="Histidine kinase-like ATPase, C-terminal domain"/>
    <property type="match status" value="1"/>
</dbReference>
<dbReference type="InterPro" id="IPR036097">
    <property type="entry name" value="HisK_dim/P_sf"/>
</dbReference>
<dbReference type="GO" id="GO:0000155">
    <property type="term" value="F:phosphorelay sensor kinase activity"/>
    <property type="evidence" value="ECO:0007669"/>
    <property type="project" value="InterPro"/>
</dbReference>
<evidence type="ECO:0000259" key="6">
    <source>
        <dbReference type="PROSITE" id="PS50109"/>
    </source>
</evidence>
<dbReference type="SUPFAM" id="SSF55874">
    <property type="entry name" value="ATPase domain of HSP90 chaperone/DNA topoisomerase II/histidine kinase"/>
    <property type="match status" value="1"/>
</dbReference>
<dbReference type="NCBIfam" id="TIGR00229">
    <property type="entry name" value="sensory_box"/>
    <property type="match status" value="1"/>
</dbReference>
<dbReference type="SMART" id="SM00388">
    <property type="entry name" value="HisKA"/>
    <property type="match status" value="1"/>
</dbReference>
<dbReference type="InterPro" id="IPR003661">
    <property type="entry name" value="HisK_dim/P_dom"/>
</dbReference>
<dbReference type="EC" id="2.7.13.3" evidence="2"/>
<comment type="caution">
    <text evidence="8">The sequence shown here is derived from an EMBL/GenBank/DDBJ whole genome shotgun (WGS) entry which is preliminary data.</text>
</comment>
<dbReference type="InterPro" id="IPR005467">
    <property type="entry name" value="His_kinase_dom"/>
</dbReference>